<protein>
    <submittedName>
        <fullName evidence="2">Uncharacterized protein</fullName>
    </submittedName>
</protein>
<dbReference type="Proteomes" id="UP000287651">
    <property type="component" value="Unassembled WGS sequence"/>
</dbReference>
<evidence type="ECO:0000313" key="3">
    <source>
        <dbReference type="Proteomes" id="UP000287651"/>
    </source>
</evidence>
<feature type="region of interest" description="Disordered" evidence="1">
    <location>
        <begin position="1"/>
        <end position="23"/>
    </location>
</feature>
<dbReference type="AlphaFoldDB" id="A0A426Z6S0"/>
<proteinExistence type="predicted"/>
<evidence type="ECO:0000256" key="1">
    <source>
        <dbReference type="SAM" id="MobiDB-lite"/>
    </source>
</evidence>
<gene>
    <name evidence="2" type="ORF">B296_00001013</name>
</gene>
<evidence type="ECO:0000313" key="2">
    <source>
        <dbReference type="EMBL" id="RRT59656.1"/>
    </source>
</evidence>
<comment type="caution">
    <text evidence="2">The sequence shown here is derived from an EMBL/GenBank/DDBJ whole genome shotgun (WGS) entry which is preliminary data.</text>
</comment>
<organism evidence="2 3">
    <name type="scientific">Ensete ventricosum</name>
    <name type="common">Abyssinian banana</name>
    <name type="synonym">Musa ensete</name>
    <dbReference type="NCBI Taxonomy" id="4639"/>
    <lineage>
        <taxon>Eukaryota</taxon>
        <taxon>Viridiplantae</taxon>
        <taxon>Streptophyta</taxon>
        <taxon>Embryophyta</taxon>
        <taxon>Tracheophyta</taxon>
        <taxon>Spermatophyta</taxon>
        <taxon>Magnoliopsida</taxon>
        <taxon>Liliopsida</taxon>
        <taxon>Zingiberales</taxon>
        <taxon>Musaceae</taxon>
        <taxon>Ensete</taxon>
    </lineage>
</organism>
<sequence length="104" mass="11060">MQPSASSGTGLNHSAAVSSSPRLATTATTLSNRVVSTFPVKHLPLPPQSSPSCCHYFPTVRPKAATSRSIRSSLFFSFSSQQPLSTKTHPSVVFSSCDLCFTVK</sequence>
<dbReference type="EMBL" id="AMZH03008122">
    <property type="protein sequence ID" value="RRT59656.1"/>
    <property type="molecule type" value="Genomic_DNA"/>
</dbReference>
<reference evidence="2 3" key="1">
    <citation type="journal article" date="2014" name="Agronomy (Basel)">
        <title>A Draft Genome Sequence for Ensete ventricosum, the Drought-Tolerant Tree Against Hunger.</title>
        <authorList>
            <person name="Harrison J."/>
            <person name="Moore K.A."/>
            <person name="Paszkiewicz K."/>
            <person name="Jones T."/>
            <person name="Grant M."/>
            <person name="Ambacheew D."/>
            <person name="Muzemil S."/>
            <person name="Studholme D.J."/>
        </authorList>
    </citation>
    <scope>NUCLEOTIDE SEQUENCE [LARGE SCALE GENOMIC DNA]</scope>
</reference>
<accession>A0A426Z6S0</accession>
<name>A0A426Z6S0_ENSVE</name>